<name>A0A2H0KBI5_9BACT</name>
<proteinExistence type="predicted"/>
<dbReference type="Proteomes" id="UP000229342">
    <property type="component" value="Unassembled WGS sequence"/>
</dbReference>
<evidence type="ECO:0000313" key="2">
    <source>
        <dbReference type="Proteomes" id="UP000229342"/>
    </source>
</evidence>
<protein>
    <submittedName>
        <fullName evidence="1">Uncharacterized protein</fullName>
    </submittedName>
</protein>
<accession>A0A2H0KBI5</accession>
<organism evidence="1 2">
    <name type="scientific">Candidatus Taylorbacteria bacterium CG11_big_fil_rev_8_21_14_0_20_46_11</name>
    <dbReference type="NCBI Taxonomy" id="1975025"/>
    <lineage>
        <taxon>Bacteria</taxon>
        <taxon>Candidatus Tayloriibacteriota</taxon>
    </lineage>
</organism>
<comment type="caution">
    <text evidence="1">The sequence shown here is derived from an EMBL/GenBank/DDBJ whole genome shotgun (WGS) entry which is preliminary data.</text>
</comment>
<dbReference type="AlphaFoldDB" id="A0A2H0KBI5"/>
<sequence length="80" mass="8394">MSKHIDMAPGGASSMVCLLMAYVGSENRLMIQTRSGQSISATILSVSEGLVWLQPNGQSRMATVVSIGDIEAVVGVTLKI</sequence>
<evidence type="ECO:0000313" key="1">
    <source>
        <dbReference type="EMBL" id="PIQ68599.1"/>
    </source>
</evidence>
<dbReference type="EMBL" id="PCVG01000042">
    <property type="protein sequence ID" value="PIQ68599.1"/>
    <property type="molecule type" value="Genomic_DNA"/>
</dbReference>
<reference evidence="1 2" key="1">
    <citation type="submission" date="2017-09" db="EMBL/GenBank/DDBJ databases">
        <title>Depth-based differentiation of microbial function through sediment-hosted aquifers and enrichment of novel symbionts in the deep terrestrial subsurface.</title>
        <authorList>
            <person name="Probst A.J."/>
            <person name="Ladd B."/>
            <person name="Jarett J.K."/>
            <person name="Geller-Mcgrath D.E."/>
            <person name="Sieber C.M."/>
            <person name="Emerson J.B."/>
            <person name="Anantharaman K."/>
            <person name="Thomas B.C."/>
            <person name="Malmstrom R."/>
            <person name="Stieglmeier M."/>
            <person name="Klingl A."/>
            <person name="Woyke T."/>
            <person name="Ryan C.M."/>
            <person name="Banfield J.F."/>
        </authorList>
    </citation>
    <scope>NUCLEOTIDE SEQUENCE [LARGE SCALE GENOMIC DNA]</scope>
    <source>
        <strain evidence="1">CG11_big_fil_rev_8_21_14_0_20_46_11</strain>
    </source>
</reference>
<gene>
    <name evidence="1" type="ORF">COV91_03300</name>
</gene>